<dbReference type="RefSeq" id="XP_001346860.1">
    <property type="nucleotide sequence ID" value="XM_001346824.1"/>
</dbReference>
<dbReference type="GO" id="GO:0005737">
    <property type="term" value="C:cytoplasm"/>
    <property type="evidence" value="ECO:0000318"/>
    <property type="project" value="GO_Central"/>
</dbReference>
<dbReference type="KEGG" id="ptm:GSPATT00000523001"/>
<dbReference type="RefSeq" id="XP_001423485.1">
    <property type="nucleotide sequence ID" value="XM_001423448.1"/>
</dbReference>
<dbReference type="HOGENOM" id="CLU_720518_0_0_1"/>
<evidence type="ECO:0000256" key="1">
    <source>
        <dbReference type="SAM" id="Coils"/>
    </source>
</evidence>
<dbReference type="OMA" id="HNICANS"/>
<dbReference type="PROSITE" id="PS51450">
    <property type="entry name" value="LRR"/>
    <property type="match status" value="1"/>
</dbReference>
<evidence type="ECO:0000313" key="3">
    <source>
        <dbReference type="EMBL" id="CAK56087.1"/>
    </source>
</evidence>
<dbReference type="GeneID" id="5009269"/>
<keyword evidence="4" id="KW-1185">Reference proteome</keyword>
<dbReference type="InterPro" id="IPR032675">
    <property type="entry name" value="LRR_dom_sf"/>
</dbReference>
<reference evidence="3 4" key="2">
    <citation type="journal article" date="2006" name="Nature">
        <title>Global trends of whole-genome duplications revealed by the ciliate Paramecium tetraurelia.</title>
        <authorList>
            <consortium name="Genoscope"/>
            <person name="Aury J.-M."/>
            <person name="Jaillon O."/>
            <person name="Duret L."/>
            <person name="Noel B."/>
            <person name="Jubin C."/>
            <person name="Porcel B.M."/>
            <person name="Segurens B."/>
            <person name="Daubin V."/>
            <person name="Anthouard V."/>
            <person name="Aiach N."/>
            <person name="Arnaiz O."/>
            <person name="Billaut A."/>
            <person name="Beisson J."/>
            <person name="Blanc I."/>
            <person name="Bouhouche K."/>
            <person name="Camara F."/>
            <person name="Duharcourt S."/>
            <person name="Guigo R."/>
            <person name="Gogendeau D."/>
            <person name="Katinka M."/>
            <person name="Keller A.-M."/>
            <person name="Kissmehl R."/>
            <person name="Klotz C."/>
            <person name="Koll F."/>
            <person name="Le Moue A."/>
            <person name="Lepere C."/>
            <person name="Malinsky S."/>
            <person name="Nowacki M."/>
            <person name="Nowak J.K."/>
            <person name="Plattner H."/>
            <person name="Poulain J."/>
            <person name="Ruiz F."/>
            <person name="Serrano V."/>
            <person name="Zagulski M."/>
            <person name="Dessen P."/>
            <person name="Betermier M."/>
            <person name="Weissenbach J."/>
            <person name="Scarpelli C."/>
            <person name="Schachter V."/>
            <person name="Sperling L."/>
            <person name="Meyer E."/>
            <person name="Cohen J."/>
            <person name="Wincker P."/>
        </authorList>
    </citation>
    <scope>NUCLEOTIDE SEQUENCE [LARGE SCALE GENOMIC DNA]</scope>
    <source>
        <strain evidence="3 4">Stock d4-2</strain>
    </source>
</reference>
<dbReference type="EMBL" id="CR548612">
    <property type="protein sequence ID" value="CAH03233.1"/>
    <property type="molecule type" value="Genomic_DNA"/>
</dbReference>
<evidence type="ECO:0000313" key="4">
    <source>
        <dbReference type="Proteomes" id="UP000000600"/>
    </source>
</evidence>
<name>Q6BGI7_PARTE</name>
<reference evidence="2" key="4">
    <citation type="submission" date="2006-11" db="EMBL/GenBank/DDBJ databases">
        <title>Paramecium megabase sequencing project.</title>
        <authorList>
            <person name="Nowak J.K."/>
            <person name="Migdalski A."/>
            <person name="Gromadka R."/>
            <person name="Zagulski M."/>
        </authorList>
    </citation>
    <scope>NUCLEOTIDE SEQUENCE</scope>
    <source>
        <strain evidence="2">Stock d4-2</strain>
    </source>
</reference>
<feature type="coiled-coil region" evidence="1">
    <location>
        <begin position="160"/>
        <end position="187"/>
    </location>
</feature>
<evidence type="ECO:0000313" key="2">
    <source>
        <dbReference type="EMBL" id="CAH03233.1"/>
    </source>
</evidence>
<organism evidence="2 4">
    <name type="scientific">Paramecium tetraurelia</name>
    <dbReference type="NCBI Taxonomy" id="5888"/>
    <lineage>
        <taxon>Eukaryota</taxon>
        <taxon>Sar</taxon>
        <taxon>Alveolata</taxon>
        <taxon>Ciliophora</taxon>
        <taxon>Intramacronucleata</taxon>
        <taxon>Oligohymenophorea</taxon>
        <taxon>Peniculida</taxon>
        <taxon>Parameciidae</taxon>
        <taxon>Paramecium</taxon>
    </lineage>
</organism>
<keyword evidence="1" id="KW-0175">Coiled coil</keyword>
<dbReference type="OrthoDB" id="305143at2759"/>
<reference evidence="3" key="3">
    <citation type="submission" date="2006-03" db="EMBL/GenBank/DDBJ databases">
        <authorList>
            <consortium name="Genoscope"/>
        </authorList>
    </citation>
    <scope>NUCLEOTIDE SEQUENCE</scope>
    <source>
        <strain evidence="3">Stock d4-2</strain>
    </source>
</reference>
<gene>
    <name evidence="3" type="ORF">GSPATT00000523001</name>
    <name evidence="2" type="ORF">PTMB.36</name>
</gene>
<dbReference type="InParanoid" id="Q6BGI7"/>
<dbReference type="SUPFAM" id="SSF52058">
    <property type="entry name" value="L domain-like"/>
    <property type="match status" value="1"/>
</dbReference>
<dbReference type="InterPro" id="IPR001611">
    <property type="entry name" value="Leu-rich_rpt"/>
</dbReference>
<dbReference type="Proteomes" id="UP000000600">
    <property type="component" value="Unassembled WGS sequence"/>
</dbReference>
<dbReference type="AlphaFoldDB" id="Q6BGI7"/>
<dbReference type="EMBL" id="CT867985">
    <property type="protein sequence ID" value="CAK56087.1"/>
    <property type="molecule type" value="Genomic_DNA"/>
</dbReference>
<dbReference type="GeneID" id="79573974"/>
<dbReference type="Gene3D" id="3.80.10.10">
    <property type="entry name" value="Ribonuclease Inhibitor"/>
    <property type="match status" value="1"/>
</dbReference>
<proteinExistence type="predicted"/>
<reference evidence="2 4" key="1">
    <citation type="journal article" date="2004" name="Curr. Biol.">
        <title>High coding density on the largest Paramecium tetraurelia somatic chromosome.</title>
        <authorList>
            <person name="Zagulski M."/>
            <person name="Nowak J.K."/>
            <person name="Le Mouel A."/>
            <person name="Nowacki M."/>
            <person name="Migdalski A."/>
            <person name="Gromadka R."/>
            <person name="Noel B."/>
            <person name="Blanc I."/>
            <person name="Dessen P."/>
            <person name="Wincker P."/>
            <person name="Keller A.M."/>
            <person name="Cohen J."/>
            <person name="Meyer E."/>
            <person name="Sperling L."/>
        </authorList>
    </citation>
    <scope>NUCLEOTIDE SEQUENCE [LARGE SCALE GENOMIC DNA]</scope>
    <source>
        <strain evidence="2 4">Stock d4-2</strain>
    </source>
</reference>
<protein>
    <submittedName>
        <fullName evidence="3">Chromosome undetermined scaffold_1, whole genome shotgun sequence</fullName>
    </submittedName>
</protein>
<accession>Q6BGI7</accession>
<dbReference type="KEGG" id="ptm:PTMB.36"/>
<sequence>MTKYYLQSNDSYQLILFKLGMEICSSKLNWLIHIKKLFQKNSIMNISDLINQLKDETIIDCPNPQDELFSLDEVIEEVYKFNKKRLTYDDFFQIIGNLHQQDHQLSTCVNSLADSINDLTLSDTKVKQEIRVSYNDPTKLIKTQQSYKVTRLSKSPRMKIENLQEAQKRLLAKITDIENEIEHQKQQHQLKKPHQLLIKELTKQLTSNSDEIVLNGVHNFTLQDFYLVLHNVNKAIFNISILTFQERCQEIREVSMIFKNLQALSINNLQIKELKLEELIELKVLSVAGNQLKNLEGLPPNLIELYAQNNLISSLSSTKSLKIFNISANQLSQLNQLTHINKSLEFINCNHNICANSKDYKRLLFKIFPNLKGVDKEDLLQHSIIQQTGFHYKKEMMDFSFSQF</sequence>